<reference evidence="1 2" key="1">
    <citation type="journal article" date="2018" name="Harmful Algae">
        <title>The highly heterogeneous methylated genomes and diverse restriction-modification systems of bloom-forming Microcystis.</title>
        <authorList>
            <person name="Zhao L."/>
            <person name="Song Y."/>
            <person name="Li L."/>
            <person name="Gan N."/>
            <person name="Brand J.J."/>
            <person name="Song L."/>
        </authorList>
    </citation>
    <scope>NUCLEOTIDE SEQUENCE [LARGE SCALE GENOMIC DNA]</scope>
    <source>
        <strain evidence="1 2">PCC 7806SL</strain>
    </source>
</reference>
<dbReference type="AlphaFoldDB" id="A0AB33BTD8"/>
<dbReference type="EMBL" id="CP020771">
    <property type="protein sequence ID" value="ARI80650.1"/>
    <property type="molecule type" value="Genomic_DNA"/>
</dbReference>
<proteinExistence type="predicted"/>
<evidence type="ECO:0000313" key="1">
    <source>
        <dbReference type="EMBL" id="ARI80650.1"/>
    </source>
</evidence>
<gene>
    <name evidence="1" type="ORF">BH695_1369</name>
</gene>
<accession>A0AB33BTD8</accession>
<protein>
    <submittedName>
        <fullName evidence="1">Uncharacterized protein</fullName>
    </submittedName>
</protein>
<keyword evidence="2" id="KW-1185">Reference proteome</keyword>
<organism evidence="1 2">
    <name type="scientific">Microcystis aeruginosa PCC 7806SL</name>
    <dbReference type="NCBI Taxonomy" id="1903187"/>
    <lineage>
        <taxon>Bacteria</taxon>
        <taxon>Bacillati</taxon>
        <taxon>Cyanobacteriota</taxon>
        <taxon>Cyanophyceae</taxon>
        <taxon>Oscillatoriophycideae</taxon>
        <taxon>Chroococcales</taxon>
        <taxon>Microcystaceae</taxon>
        <taxon>Microcystis</taxon>
    </lineage>
</organism>
<dbReference type="Proteomes" id="UP000192439">
    <property type="component" value="Chromosome"/>
</dbReference>
<sequence>MQGHKISFFWGNYRFYPKIIKKTLTRLKSLFFEDIVLLTS</sequence>
<evidence type="ECO:0000313" key="2">
    <source>
        <dbReference type="Proteomes" id="UP000192439"/>
    </source>
</evidence>
<name>A0AB33BTD8_MICA7</name>